<dbReference type="GeneID" id="112049808"/>
<evidence type="ECO:0000256" key="2">
    <source>
        <dbReference type="SAM" id="Phobius"/>
    </source>
</evidence>
<keyword evidence="2" id="KW-1133">Transmembrane helix</keyword>
<protein>
    <submittedName>
        <fullName evidence="4">Uncharacterized protein LOC112049808</fullName>
    </submittedName>
</protein>
<proteinExistence type="predicted"/>
<dbReference type="Proteomes" id="UP001652582">
    <property type="component" value="Chromosome 18"/>
</dbReference>
<dbReference type="KEGG" id="bany:112049808"/>
<keyword evidence="2" id="KW-0812">Transmembrane</keyword>
<feature type="transmembrane region" description="Helical" evidence="2">
    <location>
        <begin position="224"/>
        <end position="248"/>
    </location>
</feature>
<organism evidence="3 4">
    <name type="scientific">Bicyclus anynana</name>
    <name type="common">Squinting bush brown butterfly</name>
    <dbReference type="NCBI Taxonomy" id="110368"/>
    <lineage>
        <taxon>Eukaryota</taxon>
        <taxon>Metazoa</taxon>
        <taxon>Ecdysozoa</taxon>
        <taxon>Arthropoda</taxon>
        <taxon>Hexapoda</taxon>
        <taxon>Insecta</taxon>
        <taxon>Pterygota</taxon>
        <taxon>Neoptera</taxon>
        <taxon>Endopterygota</taxon>
        <taxon>Lepidoptera</taxon>
        <taxon>Glossata</taxon>
        <taxon>Ditrysia</taxon>
        <taxon>Papilionoidea</taxon>
        <taxon>Nymphalidae</taxon>
        <taxon>Satyrinae</taxon>
        <taxon>Satyrini</taxon>
        <taxon>Mycalesina</taxon>
        <taxon>Bicyclus</taxon>
    </lineage>
</organism>
<evidence type="ECO:0000313" key="4">
    <source>
        <dbReference type="RefSeq" id="XP_023943618.2"/>
    </source>
</evidence>
<reference evidence="4" key="1">
    <citation type="submission" date="2025-08" db="UniProtKB">
        <authorList>
            <consortium name="RefSeq"/>
        </authorList>
    </citation>
    <scope>IDENTIFICATION</scope>
</reference>
<evidence type="ECO:0000256" key="1">
    <source>
        <dbReference type="SAM" id="MobiDB-lite"/>
    </source>
</evidence>
<name>A0A6J1NF72_BICAN</name>
<dbReference type="RefSeq" id="XP_023943618.2">
    <property type="nucleotide sequence ID" value="XM_024087850.2"/>
</dbReference>
<keyword evidence="2" id="KW-0472">Membrane</keyword>
<evidence type="ECO:0000313" key="3">
    <source>
        <dbReference type="Proteomes" id="UP001652582"/>
    </source>
</evidence>
<dbReference type="OrthoDB" id="7437628at2759"/>
<sequence length="348" mass="38854">MSVLTIPFTLFLLTYLFTCGLTRVSGNGLLLLYQPKDITNDCAFSRHLRFDISYGMGMSDTITVVLRTLIDLDYECIVEVVTQTPQYLVVVVRYPTTIASNCAVNRDAVTVLKKSKCTRLCDLVLGDVFSPYFTFIVRNRLRFLFKNNSSINTDINAHFYQVTITSARLKPSQGCNKRNETICTVDRFNFCFTTGVVCDGIKNCGVDDWFDERKSQCTLPVERLGFAPIVAVLAALLCAVVAGGHALIRFLPPHANSFFVFNENEDNRLCIDPLLVPQGSAPGIETVKRQSVIPVIASTSTDDDTNTLESQMISEKEQKHYVLDGDQNNDEQEPSPVVTSTELEVNIR</sequence>
<feature type="region of interest" description="Disordered" evidence="1">
    <location>
        <begin position="324"/>
        <end position="348"/>
    </location>
</feature>
<keyword evidence="3" id="KW-1185">Reference proteome</keyword>
<accession>A0A6J1NF72</accession>
<feature type="compositionally biased region" description="Polar residues" evidence="1">
    <location>
        <begin position="337"/>
        <end position="348"/>
    </location>
</feature>
<gene>
    <name evidence="4" type="primary">LOC112049808</name>
</gene>
<dbReference type="AlphaFoldDB" id="A0A6J1NF72"/>